<dbReference type="Gene3D" id="3.30.420.10">
    <property type="entry name" value="Ribonuclease H-like superfamily/Ribonuclease H"/>
    <property type="match status" value="1"/>
</dbReference>
<feature type="domain" description="Tc1-like transposase DDE" evidence="1">
    <location>
        <begin position="147"/>
        <end position="273"/>
    </location>
</feature>
<feature type="non-terminal residue" evidence="3">
    <location>
        <position position="273"/>
    </location>
</feature>
<dbReference type="InterPro" id="IPR038717">
    <property type="entry name" value="Tc1-like_DDE_dom"/>
</dbReference>
<dbReference type="EMBL" id="BTSY01000004">
    <property type="protein sequence ID" value="GMT21721.1"/>
    <property type="molecule type" value="Genomic_DNA"/>
</dbReference>
<evidence type="ECO:0000259" key="1">
    <source>
        <dbReference type="Pfam" id="PF13358"/>
    </source>
</evidence>
<dbReference type="InterPro" id="IPR052338">
    <property type="entry name" value="Transposase_5"/>
</dbReference>
<name>A0AAV5W014_9BILA</name>
<accession>A0AAV5W014</accession>
<keyword evidence="5" id="KW-1185">Reference proteome</keyword>
<evidence type="ECO:0000313" key="5">
    <source>
        <dbReference type="Proteomes" id="UP001432322"/>
    </source>
</evidence>
<gene>
    <name evidence="2" type="ORF">PFISCL1PPCAC_13018</name>
    <name evidence="3" type="ORF">PFISCL1PPCAC_16708</name>
    <name evidence="4" type="ORF">PFISCL1PPCAC_18838</name>
</gene>
<proteinExistence type="predicted"/>
<dbReference type="GO" id="GO:0003676">
    <property type="term" value="F:nucleic acid binding"/>
    <property type="evidence" value="ECO:0007669"/>
    <property type="project" value="InterPro"/>
</dbReference>
<dbReference type="PANTHER" id="PTHR23022:SF134">
    <property type="entry name" value="TRANSPOSABLE ELEMENT TC1 TRANSPOSASE"/>
    <property type="match status" value="1"/>
</dbReference>
<dbReference type="EMBL" id="BTSY01000005">
    <property type="protein sequence ID" value="GMT27541.1"/>
    <property type="molecule type" value="Genomic_DNA"/>
</dbReference>
<dbReference type="AlphaFoldDB" id="A0AAV5W014"/>
<dbReference type="PANTHER" id="PTHR23022">
    <property type="entry name" value="TRANSPOSABLE ELEMENT-RELATED"/>
    <property type="match status" value="1"/>
</dbReference>
<comment type="caution">
    <text evidence="3">The sequence shown here is derived from an EMBL/GenBank/DDBJ whole genome shotgun (WGS) entry which is preliminary data.</text>
</comment>
<organism evidence="3 5">
    <name type="scientific">Pristionchus fissidentatus</name>
    <dbReference type="NCBI Taxonomy" id="1538716"/>
    <lineage>
        <taxon>Eukaryota</taxon>
        <taxon>Metazoa</taxon>
        <taxon>Ecdysozoa</taxon>
        <taxon>Nematoda</taxon>
        <taxon>Chromadorea</taxon>
        <taxon>Rhabditida</taxon>
        <taxon>Rhabditina</taxon>
        <taxon>Diplogasteromorpha</taxon>
        <taxon>Diplogasteroidea</taxon>
        <taxon>Neodiplogasteridae</taxon>
        <taxon>Pristionchus</taxon>
    </lineage>
</organism>
<evidence type="ECO:0000313" key="4">
    <source>
        <dbReference type="EMBL" id="GMT27541.1"/>
    </source>
</evidence>
<dbReference type="Pfam" id="PF13358">
    <property type="entry name" value="DDE_3"/>
    <property type="match status" value="1"/>
</dbReference>
<dbReference type="Proteomes" id="UP001432322">
    <property type="component" value="Unassembled WGS sequence"/>
</dbReference>
<dbReference type="EMBL" id="BTSY01000004">
    <property type="protein sequence ID" value="GMT25411.1"/>
    <property type="molecule type" value="Genomic_DNA"/>
</dbReference>
<dbReference type="InterPro" id="IPR036397">
    <property type="entry name" value="RNaseH_sf"/>
</dbReference>
<protein>
    <recommendedName>
        <fullName evidence="1">Tc1-like transposase DDE domain-containing protein</fullName>
    </recommendedName>
</protein>
<sequence length="273" mass="31370">LEKDWRDSIQCWKDDGDSHETIVRKCALRDHHISKSTVTRILNKEFVEREYCPTSLKDRELFSSIRDLVLQSYLDNSECTIGTIQKEIKEKFEETISTGVVRRIREECGLTCYNTRYGHSVREVNRPLRLAFCEKQLAERNTFTHHCFTDECRVQLSANSRYVFCLRGDVQRRVKSKHKNPVGVMIWGGIGWDGPTPLVLLDTNAKVDAGTYQAIIDKAYKEWSRELYGEHGVLIQDNAPAHTAKSTQVYFAGEGIKTLDWPAESPDLNAVEI</sequence>
<reference evidence="3" key="1">
    <citation type="submission" date="2023-10" db="EMBL/GenBank/DDBJ databases">
        <title>Genome assembly of Pristionchus species.</title>
        <authorList>
            <person name="Yoshida K."/>
            <person name="Sommer R.J."/>
        </authorList>
    </citation>
    <scope>NUCLEOTIDE SEQUENCE</scope>
    <source>
        <strain evidence="3">RS5133</strain>
    </source>
</reference>
<feature type="non-terminal residue" evidence="3">
    <location>
        <position position="1"/>
    </location>
</feature>
<evidence type="ECO:0000313" key="3">
    <source>
        <dbReference type="EMBL" id="GMT25411.1"/>
    </source>
</evidence>
<evidence type="ECO:0000313" key="2">
    <source>
        <dbReference type="EMBL" id="GMT21721.1"/>
    </source>
</evidence>